<comment type="caution">
    <text evidence="7">The sequence shown here is derived from an EMBL/GenBank/DDBJ whole genome shotgun (WGS) entry which is preliminary data.</text>
</comment>
<protein>
    <recommendedName>
        <fullName evidence="4">Ribonuclease R</fullName>
        <shortName evidence="4">RNase R</shortName>
        <ecNumber evidence="4">3.1.13.1</ecNumber>
    </recommendedName>
</protein>
<dbReference type="HAMAP" id="MF_01895">
    <property type="entry name" value="RNase_R"/>
    <property type="match status" value="1"/>
</dbReference>
<evidence type="ECO:0000256" key="3">
    <source>
        <dbReference type="ARBA" id="ARBA00022839"/>
    </source>
</evidence>
<dbReference type="PANTHER" id="PTHR23355:SF9">
    <property type="entry name" value="DIS3-LIKE EXONUCLEASE 2"/>
    <property type="match status" value="1"/>
</dbReference>
<dbReference type="SMART" id="SM00955">
    <property type="entry name" value="RNB"/>
    <property type="match status" value="1"/>
</dbReference>
<evidence type="ECO:0000259" key="6">
    <source>
        <dbReference type="PROSITE" id="PS50126"/>
    </source>
</evidence>
<sequence>MELDRKILDHLSREDYVPLNQQDLVKALDLSKRENKQFRRTLHKLLDQGLIAKVKGDRFVQPKDADLVSGTIKFRQSGRALLLPDPQPGKPPREPLTILAEDTGVALHEDKVLVRLSDENKRRRSRDRRNRPREGETLARVIRVLQRAHPTLTGTLKQSRMYHHVVPDDPRIIHDILVPPPEKAEVFPKPKEGDKVVVRLLEWKMRHLNPEGVITEVLGRTHEPAAEFKAILHKYKLETTFPDAVLNEVADVPDTVRKKDIKGRLDCRKKFTLTIDPDDAKDFDDALSLEDTGKGGCRIGVHIADVASYVRPGSALDKEGKRRGNSTYLVGCVIPMLPQALSNGICSLVEDQDRLTKTVFLDFDRNGKHTGTTFANTVIRSAKRLTYRQAYAFLKKDDIDEIRGTPLPPAHQTGSTGRALTELDDAEMRKIQQTIRRFWDIASRMRNARMTKGSLDLDMPEVKIFVDENGYADRIESIENDESHQLIEEFMLAANEAVAKAFFEAGIPFISRVHDEPDPDKLYELREHMMTVGIAVGDLTNRAEVTRLLKKINEHSQSYPLKIQFLRSLKQACYRAQTDGHYGLYKTFYGHFTSPIRRYSDLVQHRTFDYYLAKHGLDTAPARVALKYTKADLDGLSEHLTLTEQNSTEAERESVKIKLLEFFEREVEKKDKTVFEAIVTDVKNHGMFIELTESLAFGMVHISTLRDDLYTLTDDGSALQGRRRRKKYSVGQYIKVAVERVDRFKRQIDFHLVEEDPKLGFEPAQKVAPPSKSKPKENKPKEKQKDKKQRRNKRNR</sequence>
<dbReference type="Pfam" id="PF00575">
    <property type="entry name" value="S1"/>
    <property type="match status" value="1"/>
</dbReference>
<dbReference type="PANTHER" id="PTHR23355">
    <property type="entry name" value="RIBONUCLEASE"/>
    <property type="match status" value="1"/>
</dbReference>
<feature type="compositionally biased region" description="Basic and acidic residues" evidence="5">
    <location>
        <begin position="774"/>
        <end position="785"/>
    </location>
</feature>
<dbReference type="GO" id="GO:0003723">
    <property type="term" value="F:RNA binding"/>
    <property type="evidence" value="ECO:0007669"/>
    <property type="project" value="UniProtKB-UniRule"/>
</dbReference>
<dbReference type="SMART" id="SM00316">
    <property type="entry name" value="S1"/>
    <property type="match status" value="1"/>
</dbReference>
<dbReference type="PROSITE" id="PS50126">
    <property type="entry name" value="S1"/>
    <property type="match status" value="1"/>
</dbReference>
<evidence type="ECO:0000313" key="8">
    <source>
        <dbReference type="Proteomes" id="UP000546464"/>
    </source>
</evidence>
<dbReference type="Proteomes" id="UP000546464">
    <property type="component" value="Unassembled WGS sequence"/>
</dbReference>
<dbReference type="InterPro" id="IPR001900">
    <property type="entry name" value="RNase_II/R"/>
</dbReference>
<dbReference type="EC" id="3.1.13.1" evidence="4"/>
<proteinExistence type="inferred from homology"/>
<dbReference type="InterPro" id="IPR050180">
    <property type="entry name" value="RNR_Ribonuclease"/>
</dbReference>
<dbReference type="SUPFAM" id="SSF50249">
    <property type="entry name" value="Nucleic acid-binding proteins"/>
    <property type="match status" value="3"/>
</dbReference>
<keyword evidence="2 4" id="KW-0378">Hydrolase</keyword>
<comment type="subcellular location">
    <subcellularLocation>
        <location evidence="4">Cytoplasm</location>
    </subcellularLocation>
</comment>
<dbReference type="GO" id="GO:0005829">
    <property type="term" value="C:cytosol"/>
    <property type="evidence" value="ECO:0007669"/>
    <property type="project" value="TreeGrafter"/>
</dbReference>
<dbReference type="InterPro" id="IPR040476">
    <property type="entry name" value="CSD2"/>
</dbReference>
<keyword evidence="4" id="KW-0963">Cytoplasm</keyword>
<evidence type="ECO:0000313" key="7">
    <source>
        <dbReference type="EMBL" id="MBC2595794.1"/>
    </source>
</evidence>
<dbReference type="AlphaFoldDB" id="A0A842HJI4"/>
<feature type="compositionally biased region" description="Basic residues" evidence="5">
    <location>
        <begin position="786"/>
        <end position="796"/>
    </location>
</feature>
<dbReference type="InterPro" id="IPR003029">
    <property type="entry name" value="S1_domain"/>
</dbReference>
<dbReference type="CDD" id="cd04471">
    <property type="entry name" value="S1_RNase_R"/>
    <property type="match status" value="1"/>
</dbReference>
<comment type="catalytic activity">
    <reaction evidence="4">
        <text>Exonucleolytic cleavage in the 3'- to 5'-direction to yield nucleoside 5'-phosphates.</text>
        <dbReference type="EC" id="3.1.13.1"/>
    </reaction>
</comment>
<organism evidence="7 8">
    <name type="scientific">Ruficoccus amylovorans</name>
    <dbReference type="NCBI Taxonomy" id="1804625"/>
    <lineage>
        <taxon>Bacteria</taxon>
        <taxon>Pseudomonadati</taxon>
        <taxon>Verrucomicrobiota</taxon>
        <taxon>Opitutia</taxon>
        <taxon>Puniceicoccales</taxon>
        <taxon>Cerasicoccaceae</taxon>
        <taxon>Ruficoccus</taxon>
    </lineage>
</organism>
<feature type="region of interest" description="Disordered" evidence="5">
    <location>
        <begin position="761"/>
        <end position="796"/>
    </location>
</feature>
<evidence type="ECO:0000256" key="5">
    <source>
        <dbReference type="SAM" id="MobiDB-lite"/>
    </source>
</evidence>
<evidence type="ECO:0000256" key="1">
    <source>
        <dbReference type="ARBA" id="ARBA00022722"/>
    </source>
</evidence>
<keyword evidence="8" id="KW-1185">Reference proteome</keyword>
<dbReference type="GO" id="GO:0006402">
    <property type="term" value="P:mRNA catabolic process"/>
    <property type="evidence" value="ECO:0007669"/>
    <property type="project" value="TreeGrafter"/>
</dbReference>
<dbReference type="Gene3D" id="2.40.50.140">
    <property type="entry name" value="Nucleic acid-binding proteins"/>
    <property type="match status" value="1"/>
</dbReference>
<feature type="domain" description="S1 motif" evidence="6">
    <location>
        <begin position="672"/>
        <end position="753"/>
    </location>
</feature>
<dbReference type="Pfam" id="PF17876">
    <property type="entry name" value="CSD2"/>
    <property type="match status" value="1"/>
</dbReference>
<keyword evidence="3 4" id="KW-0269">Exonuclease</keyword>
<evidence type="ECO:0000256" key="4">
    <source>
        <dbReference type="HAMAP-Rule" id="MF_01895"/>
    </source>
</evidence>
<dbReference type="GO" id="GO:0008859">
    <property type="term" value="F:exoribonuclease II activity"/>
    <property type="evidence" value="ECO:0007669"/>
    <property type="project" value="UniProtKB-UniRule"/>
</dbReference>
<name>A0A842HJI4_9BACT</name>
<dbReference type="InterPro" id="IPR011805">
    <property type="entry name" value="RNase_R"/>
</dbReference>
<dbReference type="RefSeq" id="WP_185676725.1">
    <property type="nucleotide sequence ID" value="NZ_JACHVB010000052.1"/>
</dbReference>
<dbReference type="EMBL" id="JACHVB010000052">
    <property type="protein sequence ID" value="MBC2595794.1"/>
    <property type="molecule type" value="Genomic_DNA"/>
</dbReference>
<dbReference type="Pfam" id="PF00773">
    <property type="entry name" value="RNB"/>
    <property type="match status" value="1"/>
</dbReference>
<comment type="function">
    <text evidence="4">3'-5' exoribonuclease that releases 5'-nucleoside monophosphates and is involved in maturation of structured RNAs.</text>
</comment>
<evidence type="ECO:0000256" key="2">
    <source>
        <dbReference type="ARBA" id="ARBA00022801"/>
    </source>
</evidence>
<reference evidence="7 8" key="1">
    <citation type="submission" date="2020-07" db="EMBL/GenBank/DDBJ databases">
        <authorList>
            <person name="Feng X."/>
        </authorList>
    </citation>
    <scope>NUCLEOTIDE SEQUENCE [LARGE SCALE GENOMIC DNA]</scope>
    <source>
        <strain evidence="7 8">JCM31066</strain>
    </source>
</reference>
<dbReference type="InterPro" id="IPR012340">
    <property type="entry name" value="NA-bd_OB-fold"/>
</dbReference>
<keyword evidence="1 4" id="KW-0540">Nuclease</keyword>
<accession>A0A842HJI4</accession>
<keyword evidence="4" id="KW-0694">RNA-binding</keyword>
<gene>
    <name evidence="4" type="primary">rnr</name>
    <name evidence="7" type="ORF">H5P28_16125</name>
</gene>
<comment type="similarity">
    <text evidence="4">Belongs to the RNR ribonuclease family. RNase R subfamily.</text>
</comment>